<dbReference type="SUPFAM" id="SSF56784">
    <property type="entry name" value="HAD-like"/>
    <property type="match status" value="1"/>
</dbReference>
<dbReference type="Gene3D" id="3.40.50.1000">
    <property type="entry name" value="HAD superfamily/HAD-like"/>
    <property type="match status" value="1"/>
</dbReference>
<dbReference type="EMBL" id="FUYQ01000002">
    <property type="protein sequence ID" value="SKB29352.1"/>
    <property type="molecule type" value="Genomic_DNA"/>
</dbReference>
<sequence>MIKNIVFDLGGVIMDLDTDRAVSRFVEIGVKNAPELVNAYQQKGVFLELEEGLADRETFCEKLSEYAGKEISDEEALNAWRGFITDIPQYKLDYILDLRSKYKLYLLSNTNPFILEWARTSSFTEAGRPITAYFDKIYASYEVGITKPNKEIFEFMLKDSGMIPSETLFIDDGIRNVEMASSMGIVTYCPENKEDWRAAVDSFLV</sequence>
<dbReference type="SFLD" id="SFLDG01129">
    <property type="entry name" value="C1.5:_HAD__Beta-PGM__Phosphata"/>
    <property type="match status" value="1"/>
</dbReference>
<dbReference type="CDD" id="cd02603">
    <property type="entry name" value="HAD_sEH-N_like"/>
    <property type="match status" value="1"/>
</dbReference>
<accession>A0A1T5A2Y1</accession>
<dbReference type="PRINTS" id="PR00413">
    <property type="entry name" value="HADHALOGNASE"/>
</dbReference>
<keyword evidence="2" id="KW-1185">Reference proteome</keyword>
<dbReference type="PANTHER" id="PTHR43611:SF3">
    <property type="entry name" value="FLAVIN MONONUCLEOTIDE HYDROLASE 1, CHLOROPLATIC"/>
    <property type="match status" value="1"/>
</dbReference>
<evidence type="ECO:0000313" key="1">
    <source>
        <dbReference type="EMBL" id="SKB29352.1"/>
    </source>
</evidence>
<dbReference type="InterPro" id="IPR006439">
    <property type="entry name" value="HAD-SF_hydro_IA"/>
</dbReference>
<dbReference type="PANTHER" id="PTHR43611">
    <property type="entry name" value="ALPHA-D-GLUCOSE 1-PHOSPHATE PHOSPHATASE"/>
    <property type="match status" value="1"/>
</dbReference>
<dbReference type="GO" id="GO:0016787">
    <property type="term" value="F:hydrolase activity"/>
    <property type="evidence" value="ECO:0007669"/>
    <property type="project" value="UniProtKB-KW"/>
</dbReference>
<dbReference type="AlphaFoldDB" id="A0A1T5A2Y1"/>
<dbReference type="NCBIfam" id="TIGR01509">
    <property type="entry name" value="HAD-SF-IA-v3"/>
    <property type="match status" value="1"/>
</dbReference>
<dbReference type="Pfam" id="PF00702">
    <property type="entry name" value="Hydrolase"/>
    <property type="match status" value="1"/>
</dbReference>
<protein>
    <submittedName>
        <fullName evidence="1">Putative hydrolase of the HAD superfamily</fullName>
    </submittedName>
</protein>
<proteinExistence type="predicted"/>
<dbReference type="InterPro" id="IPR023198">
    <property type="entry name" value="PGP-like_dom2"/>
</dbReference>
<reference evidence="2" key="1">
    <citation type="submission" date="2017-02" db="EMBL/GenBank/DDBJ databases">
        <authorList>
            <person name="Varghese N."/>
            <person name="Submissions S."/>
        </authorList>
    </citation>
    <scope>NUCLEOTIDE SEQUENCE [LARGE SCALE GENOMIC DNA]</scope>
    <source>
        <strain evidence="2">DSM 24967</strain>
    </source>
</reference>
<dbReference type="InterPro" id="IPR023214">
    <property type="entry name" value="HAD_sf"/>
</dbReference>
<dbReference type="SFLD" id="SFLDS00003">
    <property type="entry name" value="Haloacid_Dehalogenase"/>
    <property type="match status" value="1"/>
</dbReference>
<keyword evidence="1" id="KW-0378">Hydrolase</keyword>
<evidence type="ECO:0000313" key="2">
    <source>
        <dbReference type="Proteomes" id="UP000190852"/>
    </source>
</evidence>
<organism evidence="1 2">
    <name type="scientific">Parabacteroides chartae</name>
    <dbReference type="NCBI Taxonomy" id="1037355"/>
    <lineage>
        <taxon>Bacteria</taxon>
        <taxon>Pseudomonadati</taxon>
        <taxon>Bacteroidota</taxon>
        <taxon>Bacteroidia</taxon>
        <taxon>Bacteroidales</taxon>
        <taxon>Tannerellaceae</taxon>
        <taxon>Parabacteroides</taxon>
    </lineage>
</organism>
<dbReference type="Gene3D" id="1.10.150.240">
    <property type="entry name" value="Putative phosphatase, domain 2"/>
    <property type="match status" value="1"/>
</dbReference>
<gene>
    <name evidence="1" type="ORF">SAMN05660349_00356</name>
</gene>
<dbReference type="InterPro" id="IPR036412">
    <property type="entry name" value="HAD-like_sf"/>
</dbReference>
<dbReference type="Proteomes" id="UP000190852">
    <property type="component" value="Unassembled WGS sequence"/>
</dbReference>
<name>A0A1T5A2Y1_9BACT</name>